<dbReference type="PANTHER" id="PTHR48090:SF1">
    <property type="entry name" value="PROPHAGE BACTOPRENOL GLUCOSYL TRANSFERASE HOMOLOG"/>
    <property type="match status" value="1"/>
</dbReference>
<dbReference type="PANTHER" id="PTHR48090">
    <property type="entry name" value="UNDECAPRENYL-PHOSPHATE 4-DEOXY-4-FORMAMIDO-L-ARABINOSE TRANSFERASE-RELATED"/>
    <property type="match status" value="1"/>
</dbReference>
<feature type="transmembrane region" description="Helical" evidence="7">
    <location>
        <begin position="232"/>
        <end position="252"/>
    </location>
</feature>
<dbReference type="AlphaFoldDB" id="A0A7V0T4D2"/>
<evidence type="ECO:0000256" key="6">
    <source>
        <dbReference type="ARBA" id="ARBA00023136"/>
    </source>
</evidence>
<evidence type="ECO:0000256" key="3">
    <source>
        <dbReference type="ARBA" id="ARBA00022679"/>
    </source>
</evidence>
<keyword evidence="3" id="KW-0808">Transferase</keyword>
<dbReference type="SUPFAM" id="SSF53448">
    <property type="entry name" value="Nucleotide-diphospho-sugar transferases"/>
    <property type="match status" value="1"/>
</dbReference>
<dbReference type="CDD" id="cd04187">
    <property type="entry name" value="DPM1_like_bac"/>
    <property type="match status" value="1"/>
</dbReference>
<accession>A0A7V0T4D2</accession>
<feature type="transmembrane region" description="Helical" evidence="7">
    <location>
        <begin position="264"/>
        <end position="286"/>
    </location>
</feature>
<dbReference type="GO" id="GO:0016757">
    <property type="term" value="F:glycosyltransferase activity"/>
    <property type="evidence" value="ECO:0007669"/>
    <property type="project" value="UniProtKB-KW"/>
</dbReference>
<proteinExistence type="predicted"/>
<gene>
    <name evidence="9" type="ORF">ENN51_01740</name>
</gene>
<evidence type="ECO:0000259" key="8">
    <source>
        <dbReference type="Pfam" id="PF00535"/>
    </source>
</evidence>
<dbReference type="Proteomes" id="UP000885672">
    <property type="component" value="Unassembled WGS sequence"/>
</dbReference>
<evidence type="ECO:0000256" key="1">
    <source>
        <dbReference type="ARBA" id="ARBA00004141"/>
    </source>
</evidence>
<evidence type="ECO:0000256" key="5">
    <source>
        <dbReference type="ARBA" id="ARBA00022989"/>
    </source>
</evidence>
<evidence type="ECO:0000256" key="4">
    <source>
        <dbReference type="ARBA" id="ARBA00022692"/>
    </source>
</evidence>
<comment type="subcellular location">
    <subcellularLocation>
        <location evidence="1">Membrane</location>
        <topology evidence="1">Multi-pass membrane protein</topology>
    </subcellularLocation>
</comment>
<dbReference type="Gene3D" id="3.90.550.10">
    <property type="entry name" value="Spore Coat Polysaccharide Biosynthesis Protein SpsA, Chain A"/>
    <property type="match status" value="1"/>
</dbReference>
<comment type="caution">
    <text evidence="9">The sequence shown here is derived from an EMBL/GenBank/DDBJ whole genome shotgun (WGS) entry which is preliminary data.</text>
</comment>
<keyword evidence="6 7" id="KW-0472">Membrane</keyword>
<dbReference type="EMBL" id="DSBX01000063">
    <property type="protein sequence ID" value="HDQ98999.1"/>
    <property type="molecule type" value="Genomic_DNA"/>
</dbReference>
<sequence length="315" mass="35712">MAHISAVVPLYNEENCLDELYRRLSAALAAINPDYEIVLIDDGSRDRTWEGVAAIAGRDRRVRGLRLSRNFGQHYCITAGLDICDAEWVVIMDGDLQDRPEEIAKLYARAQEGFDVVLAQRGRRRHPLPARISSWLFSRVFNYLTGLRRDERVGTFRIVSRRVVENTRRMREQLRFLGGMLEWLGFPTTKLPVEHAPRAGGGSGYSFRKRWALARDAIVAYSDKPLRLTVRFGFLLAALSAAYGVYVIIRALSRRVPVAGWSSLIVSLFFLGGIIIAILGIVGIYLERTFAETKRRPLYIVRDRLNIAASDEEAQ</sequence>
<dbReference type="Pfam" id="PF00535">
    <property type="entry name" value="Glycos_transf_2"/>
    <property type="match status" value="1"/>
</dbReference>
<organism evidence="9">
    <name type="scientific">candidate division WOR-3 bacterium</name>
    <dbReference type="NCBI Taxonomy" id="2052148"/>
    <lineage>
        <taxon>Bacteria</taxon>
        <taxon>Bacteria division WOR-3</taxon>
    </lineage>
</organism>
<evidence type="ECO:0000256" key="2">
    <source>
        <dbReference type="ARBA" id="ARBA00022676"/>
    </source>
</evidence>
<dbReference type="InterPro" id="IPR001173">
    <property type="entry name" value="Glyco_trans_2-like"/>
</dbReference>
<dbReference type="InterPro" id="IPR029044">
    <property type="entry name" value="Nucleotide-diphossugar_trans"/>
</dbReference>
<evidence type="ECO:0000313" key="9">
    <source>
        <dbReference type="EMBL" id="HDQ98999.1"/>
    </source>
</evidence>
<dbReference type="GO" id="GO:0005886">
    <property type="term" value="C:plasma membrane"/>
    <property type="evidence" value="ECO:0007669"/>
    <property type="project" value="TreeGrafter"/>
</dbReference>
<keyword evidence="5 7" id="KW-1133">Transmembrane helix</keyword>
<feature type="domain" description="Glycosyltransferase 2-like" evidence="8">
    <location>
        <begin position="5"/>
        <end position="142"/>
    </location>
</feature>
<keyword evidence="4 7" id="KW-0812">Transmembrane</keyword>
<dbReference type="InterPro" id="IPR050256">
    <property type="entry name" value="Glycosyltransferase_2"/>
</dbReference>
<evidence type="ECO:0000256" key="7">
    <source>
        <dbReference type="SAM" id="Phobius"/>
    </source>
</evidence>
<name>A0A7V0T4D2_UNCW3</name>
<protein>
    <submittedName>
        <fullName evidence="9">Glycosyltransferase</fullName>
    </submittedName>
</protein>
<reference evidence="9" key="1">
    <citation type="journal article" date="2020" name="mSystems">
        <title>Genome- and Community-Level Interaction Insights into Carbon Utilization and Element Cycling Functions of Hydrothermarchaeota in Hydrothermal Sediment.</title>
        <authorList>
            <person name="Zhou Z."/>
            <person name="Liu Y."/>
            <person name="Xu W."/>
            <person name="Pan J."/>
            <person name="Luo Z.H."/>
            <person name="Li M."/>
        </authorList>
    </citation>
    <scope>NUCLEOTIDE SEQUENCE [LARGE SCALE GENOMIC DNA]</scope>
    <source>
        <strain evidence="9">SpSt-1182</strain>
    </source>
</reference>
<keyword evidence="2" id="KW-0328">Glycosyltransferase</keyword>